<sequence length="215" mass="23600">MPAHGPPDEYDFIIVGAGPAGCALASTIATSAAAPNVLLIEAGGCNDDVRLRIAAHRHLHFKNPSLAWGYKSAPEENLHNRELDLDRGKGLGGSSAVNFMVWTEGPQDDMDRMAKLTGDSCWEWERVKERYARLTARDSDPDDARRNPGPLRLELLGADDPELDRLIRLFSANGVPILENTNDGSPLGIGIYPSTSYQGRRSIIQWHQCDGHHHS</sequence>
<organism evidence="1 2">
    <name type="scientific">Zarea fungicola</name>
    <dbReference type="NCBI Taxonomy" id="93591"/>
    <lineage>
        <taxon>Eukaryota</taxon>
        <taxon>Fungi</taxon>
        <taxon>Dikarya</taxon>
        <taxon>Ascomycota</taxon>
        <taxon>Pezizomycotina</taxon>
        <taxon>Sordariomycetes</taxon>
        <taxon>Hypocreomycetidae</taxon>
        <taxon>Hypocreales</taxon>
        <taxon>Cordycipitaceae</taxon>
        <taxon>Zarea</taxon>
    </lineage>
</organism>
<protein>
    <submittedName>
        <fullName evidence="1">Uncharacterized protein</fullName>
    </submittedName>
</protein>
<dbReference type="EMBL" id="JANJQO010001152">
    <property type="protein sequence ID" value="KAJ2972417.1"/>
    <property type="molecule type" value="Genomic_DNA"/>
</dbReference>
<reference evidence="1" key="1">
    <citation type="submission" date="2022-08" db="EMBL/GenBank/DDBJ databases">
        <title>Genome Sequence of Lecanicillium fungicola.</title>
        <authorList>
            <person name="Buettner E."/>
        </authorList>
    </citation>
    <scope>NUCLEOTIDE SEQUENCE</scope>
    <source>
        <strain evidence="1">Babe33</strain>
    </source>
</reference>
<keyword evidence="2" id="KW-1185">Reference proteome</keyword>
<accession>A0ACC1MZI8</accession>
<gene>
    <name evidence="1" type="ORF">NQ176_g7171</name>
</gene>
<dbReference type="Proteomes" id="UP001143910">
    <property type="component" value="Unassembled WGS sequence"/>
</dbReference>
<name>A0ACC1MZI8_9HYPO</name>
<comment type="caution">
    <text evidence="1">The sequence shown here is derived from an EMBL/GenBank/DDBJ whole genome shotgun (WGS) entry which is preliminary data.</text>
</comment>
<proteinExistence type="predicted"/>
<evidence type="ECO:0000313" key="1">
    <source>
        <dbReference type="EMBL" id="KAJ2972417.1"/>
    </source>
</evidence>
<evidence type="ECO:0000313" key="2">
    <source>
        <dbReference type="Proteomes" id="UP001143910"/>
    </source>
</evidence>